<feature type="domain" description="5'-Nucleotidase C-terminal" evidence="4">
    <location>
        <begin position="289"/>
        <end position="425"/>
    </location>
</feature>
<dbReference type="SUPFAM" id="SSF55816">
    <property type="entry name" value="5'-nucleotidase (syn. UDP-sugar hydrolase), C-terminal domain"/>
    <property type="match status" value="1"/>
</dbReference>
<comment type="similarity">
    <text evidence="2">Belongs to the 5'-nucleotidase family.</text>
</comment>
<evidence type="ECO:0000256" key="2">
    <source>
        <dbReference type="RuleBase" id="RU362119"/>
    </source>
</evidence>
<keyword evidence="2" id="KW-0378">Hydrolase</keyword>
<dbReference type="PRINTS" id="PR01607">
    <property type="entry name" value="APYRASEFAMLY"/>
</dbReference>
<organism evidence="5 6">
    <name type="scientific">Alicyclobacillus fodiniaquatilis</name>
    <dbReference type="NCBI Taxonomy" id="1661150"/>
    <lineage>
        <taxon>Bacteria</taxon>
        <taxon>Bacillati</taxon>
        <taxon>Bacillota</taxon>
        <taxon>Bacilli</taxon>
        <taxon>Bacillales</taxon>
        <taxon>Alicyclobacillaceae</taxon>
        <taxon>Alicyclobacillus</taxon>
    </lineage>
</organism>
<keyword evidence="2" id="KW-0547">Nucleotide-binding</keyword>
<sequence>MLIHLLHVNDVHSRLESYMRLGRQLRHMRQSLAAAGDIVLTFDLGDLMDRVRPETEATMGLLNVDMMAGLGVDGWVFGNNEGLTIPVADWPLLAKRSQTVVFGTNLKRDAHADFSFFADHHVYEQQGVRIGVFGLTPHYELPYDMLGVKVLNPFDRAATAVAALNARGCQVIICLSHLGRRTDHQLASEVSGIDVILGSHTHEFMTAAEWENGTAIFQPGKFAHVFGHTVLTLNRESRVTDVVSQPVPVDLHGQYDGEMASVYAAYLPRINQVLSRSVVTLPERLPVVYERESLFANMMADVLYDEFAGDFSVMMTGALNASLLPGIATLEHLLGACPTPTRPLVLGLTGAELYTIFQQGVQRETYMRHGIGFGFRGGRIGYLVVSGATIELTVADDQPLVKRVLVQGEPLDMQRTYRVITCEYLWLSPVFTPFRQSRDVTYQAPLVREVLLARMQEKGRLERARVPRYISS</sequence>
<evidence type="ECO:0000313" key="5">
    <source>
        <dbReference type="EMBL" id="MFD1678199.1"/>
    </source>
</evidence>
<name>A0ABW4JPZ4_9BACL</name>
<dbReference type="InterPro" id="IPR036907">
    <property type="entry name" value="5'-Nucleotdase_C_sf"/>
</dbReference>
<dbReference type="InterPro" id="IPR008334">
    <property type="entry name" value="5'-Nucleotdase_C"/>
</dbReference>
<reference evidence="6" key="1">
    <citation type="journal article" date="2019" name="Int. J. Syst. Evol. Microbiol.">
        <title>The Global Catalogue of Microorganisms (GCM) 10K type strain sequencing project: providing services to taxonomists for standard genome sequencing and annotation.</title>
        <authorList>
            <consortium name="The Broad Institute Genomics Platform"/>
            <consortium name="The Broad Institute Genome Sequencing Center for Infectious Disease"/>
            <person name="Wu L."/>
            <person name="Ma J."/>
        </authorList>
    </citation>
    <scope>NUCLEOTIDE SEQUENCE [LARGE SCALE GENOMIC DNA]</scope>
    <source>
        <strain evidence="6">CGMCC 1.12286</strain>
    </source>
</reference>
<evidence type="ECO:0000259" key="4">
    <source>
        <dbReference type="Pfam" id="PF02872"/>
    </source>
</evidence>
<dbReference type="PANTHER" id="PTHR11575">
    <property type="entry name" value="5'-NUCLEOTIDASE-RELATED"/>
    <property type="match status" value="1"/>
</dbReference>
<evidence type="ECO:0000256" key="1">
    <source>
        <dbReference type="ARBA" id="ARBA00022729"/>
    </source>
</evidence>
<dbReference type="Gene3D" id="3.60.21.10">
    <property type="match status" value="1"/>
</dbReference>
<proteinExistence type="inferred from homology"/>
<accession>A0ABW4JPZ4</accession>
<comment type="caution">
    <text evidence="5">The sequence shown here is derived from an EMBL/GenBank/DDBJ whole genome shotgun (WGS) entry which is preliminary data.</text>
</comment>
<dbReference type="RefSeq" id="WP_377946227.1">
    <property type="nucleotide sequence ID" value="NZ_JBHUCX010000102.1"/>
</dbReference>
<dbReference type="SUPFAM" id="SSF56300">
    <property type="entry name" value="Metallo-dependent phosphatases"/>
    <property type="match status" value="1"/>
</dbReference>
<feature type="domain" description="Calcineurin-like phosphoesterase" evidence="3">
    <location>
        <begin position="4"/>
        <end position="203"/>
    </location>
</feature>
<keyword evidence="6" id="KW-1185">Reference proteome</keyword>
<dbReference type="Pfam" id="PF00149">
    <property type="entry name" value="Metallophos"/>
    <property type="match status" value="1"/>
</dbReference>
<evidence type="ECO:0000259" key="3">
    <source>
        <dbReference type="Pfam" id="PF00149"/>
    </source>
</evidence>
<evidence type="ECO:0000313" key="6">
    <source>
        <dbReference type="Proteomes" id="UP001597079"/>
    </source>
</evidence>
<dbReference type="InterPro" id="IPR004843">
    <property type="entry name" value="Calcineurin-like_PHP"/>
</dbReference>
<dbReference type="InterPro" id="IPR006179">
    <property type="entry name" value="5_nucleotidase/apyrase"/>
</dbReference>
<dbReference type="Proteomes" id="UP001597079">
    <property type="component" value="Unassembled WGS sequence"/>
</dbReference>
<dbReference type="InterPro" id="IPR029052">
    <property type="entry name" value="Metallo-depent_PP-like"/>
</dbReference>
<keyword evidence="1" id="KW-0732">Signal</keyword>
<dbReference type="Gene3D" id="3.90.780.10">
    <property type="entry name" value="5'-Nucleotidase, C-terminal domain"/>
    <property type="match status" value="1"/>
</dbReference>
<dbReference type="PANTHER" id="PTHR11575:SF23">
    <property type="entry name" value="5-NUCLEOTIDASE FAMILY PROTEIN"/>
    <property type="match status" value="1"/>
</dbReference>
<protein>
    <submittedName>
        <fullName evidence="5">Bifunctional metallophosphatase/5'-nucleotidase</fullName>
    </submittedName>
</protein>
<dbReference type="Pfam" id="PF02872">
    <property type="entry name" value="5_nucleotid_C"/>
    <property type="match status" value="1"/>
</dbReference>
<gene>
    <name evidence="5" type="ORF">ACFSB2_26380</name>
</gene>
<dbReference type="EMBL" id="JBHUCX010000102">
    <property type="protein sequence ID" value="MFD1678199.1"/>
    <property type="molecule type" value="Genomic_DNA"/>
</dbReference>